<dbReference type="PANTHER" id="PTHR30590:SF3">
    <property type="entry name" value="HYPOTHETICAL MEMBRANE SPANNING PROTEIN"/>
    <property type="match status" value="1"/>
</dbReference>
<feature type="transmembrane region" description="Helical" evidence="1">
    <location>
        <begin position="151"/>
        <end position="167"/>
    </location>
</feature>
<dbReference type="Pfam" id="PF07786">
    <property type="entry name" value="HGSNAT_cat"/>
    <property type="match status" value="1"/>
</dbReference>
<feature type="transmembrane region" description="Helical" evidence="1">
    <location>
        <begin position="124"/>
        <end position="145"/>
    </location>
</feature>
<feature type="transmembrane region" description="Helical" evidence="1">
    <location>
        <begin position="262"/>
        <end position="285"/>
    </location>
</feature>
<dbReference type="Pfam" id="PF04235">
    <property type="entry name" value="DUF418"/>
    <property type="match status" value="1"/>
</dbReference>
<sequence length="428" mass="45235">MKTVAYNSFSAAFAVADRVVAGVRGAGTCERGWGGVARVTDVAVAVDRQAGGRLVGVDLARGLAVLGMFAAHLGPLPSNGGVIGFVVELTHGRSSALFAFLAGFSIVLITGRRVPKTGRDRRQAVVRVLIRAGILLVVGTALTALQTPVEVILACYGLYFLLALPLSRWNAARLAALAALGALVSPQIWFPMTDARPGWFDAVDRIDPFAWASGRGDPVGSSGGLIGLLFTGTYPALTWLPFVVAGMAVARLDLADRVIRRRVLALGIALAVVGYGASAVALSLVPGAVRPTGFMNASWSDLTEVQPGWREQLVAAPHSETTLSIVASTGVAMAVLIACVLAVDRWRWVRRMAAPLVAVGAMSLTAYVFHIVAVAVLGFDTLPADSLPALLRISALILLFAYWWARFFARGPLEWLLYRATAVAGRVR</sequence>
<evidence type="ECO:0000313" key="4">
    <source>
        <dbReference type="EMBL" id="QIS05097.1"/>
    </source>
</evidence>
<dbReference type="InterPro" id="IPR052529">
    <property type="entry name" value="Bact_Transport_Assoc"/>
</dbReference>
<dbReference type="InterPro" id="IPR007349">
    <property type="entry name" value="DUF418"/>
</dbReference>
<evidence type="ECO:0000259" key="2">
    <source>
        <dbReference type="Pfam" id="PF04235"/>
    </source>
</evidence>
<dbReference type="AlphaFoldDB" id="A0A6G9XW50"/>
<protein>
    <submittedName>
        <fullName evidence="4">DUF418 domain-containing protein</fullName>
    </submittedName>
</protein>
<feature type="transmembrane region" description="Helical" evidence="1">
    <location>
        <begin position="225"/>
        <end position="250"/>
    </location>
</feature>
<evidence type="ECO:0000256" key="1">
    <source>
        <dbReference type="SAM" id="Phobius"/>
    </source>
</evidence>
<feature type="domain" description="Heparan-alpha-glucosaminide N-acetyltransferase catalytic" evidence="3">
    <location>
        <begin position="53"/>
        <end position="184"/>
    </location>
</feature>
<feature type="transmembrane region" description="Helical" evidence="1">
    <location>
        <begin position="174"/>
        <end position="192"/>
    </location>
</feature>
<evidence type="ECO:0000259" key="3">
    <source>
        <dbReference type="Pfam" id="PF07786"/>
    </source>
</evidence>
<keyword evidence="1" id="KW-0812">Transmembrane</keyword>
<gene>
    <name evidence="4" type="ORF">F5X71_24735</name>
</gene>
<proteinExistence type="predicted"/>
<dbReference type="InterPro" id="IPR012429">
    <property type="entry name" value="HGSNAT_cat"/>
</dbReference>
<feature type="transmembrane region" description="Helical" evidence="1">
    <location>
        <begin position="389"/>
        <end position="409"/>
    </location>
</feature>
<reference evidence="4 5" key="1">
    <citation type="journal article" date="2019" name="ACS Chem. Biol.">
        <title>Identification and Mobilization of a Cryptic Antibiotic Biosynthesis Gene Locus from a Human-Pathogenic Nocardia Isolate.</title>
        <authorList>
            <person name="Herisse M."/>
            <person name="Ishida K."/>
            <person name="Porter J.L."/>
            <person name="Howden B."/>
            <person name="Hertweck C."/>
            <person name="Stinear T.P."/>
            <person name="Pidot S.J."/>
        </authorList>
    </citation>
    <scope>NUCLEOTIDE SEQUENCE [LARGE SCALE GENOMIC DNA]</scope>
    <source>
        <strain evidence="4 5">AUSMDU00024985</strain>
    </source>
</reference>
<feature type="domain" description="DUF418" evidence="2">
    <location>
        <begin position="314"/>
        <end position="422"/>
    </location>
</feature>
<feature type="transmembrane region" description="Helical" evidence="1">
    <location>
        <begin position="94"/>
        <end position="112"/>
    </location>
</feature>
<dbReference type="EMBL" id="CP046171">
    <property type="protein sequence ID" value="QIS05097.1"/>
    <property type="molecule type" value="Genomic_DNA"/>
</dbReference>
<feature type="transmembrane region" description="Helical" evidence="1">
    <location>
        <begin position="323"/>
        <end position="343"/>
    </location>
</feature>
<name>A0A6G9XW50_NOCBR</name>
<keyword evidence="1" id="KW-0472">Membrane</keyword>
<organism evidence="4 5">
    <name type="scientific">Nocardia brasiliensis</name>
    <dbReference type="NCBI Taxonomy" id="37326"/>
    <lineage>
        <taxon>Bacteria</taxon>
        <taxon>Bacillati</taxon>
        <taxon>Actinomycetota</taxon>
        <taxon>Actinomycetes</taxon>
        <taxon>Mycobacteriales</taxon>
        <taxon>Nocardiaceae</taxon>
        <taxon>Nocardia</taxon>
    </lineage>
</organism>
<feature type="transmembrane region" description="Helical" evidence="1">
    <location>
        <begin position="355"/>
        <end position="377"/>
    </location>
</feature>
<accession>A0A6G9XW50</accession>
<dbReference type="PANTHER" id="PTHR30590">
    <property type="entry name" value="INNER MEMBRANE PROTEIN"/>
    <property type="match status" value="1"/>
</dbReference>
<keyword evidence="1" id="KW-1133">Transmembrane helix</keyword>
<evidence type="ECO:0000313" key="5">
    <source>
        <dbReference type="Proteomes" id="UP000501705"/>
    </source>
</evidence>
<dbReference type="Proteomes" id="UP000501705">
    <property type="component" value="Chromosome"/>
</dbReference>
<feature type="transmembrane region" description="Helical" evidence="1">
    <location>
        <begin position="54"/>
        <end position="74"/>
    </location>
</feature>